<dbReference type="EMBL" id="JBEXAE010000003">
    <property type="protein sequence ID" value="MET6990654.1"/>
    <property type="molecule type" value="Genomic_DNA"/>
</dbReference>
<sequence>MAVNEILLIDDNYIDNFINKIIVAKENITKNVTVMLFSLEALDYLKNKRRGVPELIFLDIKMAEMDGFEFLDEFEKLLDEQKKSAIF</sequence>
<dbReference type="InterPro" id="IPR011006">
    <property type="entry name" value="CheY-like_superfamily"/>
</dbReference>
<dbReference type="PROSITE" id="PS50110">
    <property type="entry name" value="RESPONSE_REGULATORY"/>
    <property type="match status" value="1"/>
</dbReference>
<feature type="domain" description="Response regulatory" evidence="2">
    <location>
        <begin position="5"/>
        <end position="87"/>
    </location>
</feature>
<dbReference type="Proteomes" id="UP001549799">
    <property type="component" value="Unassembled WGS sequence"/>
</dbReference>
<keyword evidence="4" id="KW-1185">Reference proteome</keyword>
<reference evidence="3 4" key="1">
    <citation type="submission" date="2024-07" db="EMBL/GenBank/DDBJ databases">
        <title>The genome sequence of type strain Sediminicola arcticus GDMCC 1.2805.</title>
        <authorList>
            <person name="Liu Y."/>
        </authorList>
    </citation>
    <scope>NUCLEOTIDE SEQUENCE [LARGE SCALE GENOMIC DNA]</scope>
    <source>
        <strain evidence="3 4">GDMCC 1.2805</strain>
    </source>
</reference>
<dbReference type="SUPFAM" id="SSF52172">
    <property type="entry name" value="CheY-like"/>
    <property type="match status" value="1"/>
</dbReference>
<accession>A0ABV2SU22</accession>
<evidence type="ECO:0000313" key="3">
    <source>
        <dbReference type="EMBL" id="MET6990654.1"/>
    </source>
</evidence>
<organism evidence="3 4">
    <name type="scientific">Sediminicola arcticus</name>
    <dbReference type="NCBI Taxonomy" id="1574308"/>
    <lineage>
        <taxon>Bacteria</taxon>
        <taxon>Pseudomonadati</taxon>
        <taxon>Bacteroidota</taxon>
        <taxon>Flavobacteriia</taxon>
        <taxon>Flavobacteriales</taxon>
        <taxon>Flavobacteriaceae</taxon>
        <taxon>Sediminicola</taxon>
    </lineage>
</organism>
<dbReference type="Gene3D" id="3.40.50.2300">
    <property type="match status" value="1"/>
</dbReference>
<evidence type="ECO:0000256" key="1">
    <source>
        <dbReference type="PROSITE-ProRule" id="PRU00169"/>
    </source>
</evidence>
<comment type="caution">
    <text evidence="3">The sequence shown here is derived from an EMBL/GenBank/DDBJ whole genome shotgun (WGS) entry which is preliminary data.</text>
</comment>
<proteinExistence type="predicted"/>
<evidence type="ECO:0000259" key="2">
    <source>
        <dbReference type="PROSITE" id="PS50110"/>
    </source>
</evidence>
<feature type="modified residue" description="4-aspartylphosphate" evidence="1">
    <location>
        <position position="59"/>
    </location>
</feature>
<keyword evidence="1" id="KW-0597">Phosphoprotein</keyword>
<name>A0ABV2SU22_9FLAO</name>
<evidence type="ECO:0000313" key="4">
    <source>
        <dbReference type="Proteomes" id="UP001549799"/>
    </source>
</evidence>
<dbReference type="InterPro" id="IPR001789">
    <property type="entry name" value="Sig_transdc_resp-reg_receiver"/>
</dbReference>
<dbReference type="RefSeq" id="WP_354615049.1">
    <property type="nucleotide sequence ID" value="NZ_JBEXAE010000003.1"/>
</dbReference>
<gene>
    <name evidence="3" type="ORF">ABXZ36_08330</name>
</gene>
<protein>
    <submittedName>
        <fullName evidence="3">Response regulator</fullName>
    </submittedName>
</protein>
<dbReference type="Pfam" id="PF00072">
    <property type="entry name" value="Response_reg"/>
    <property type="match status" value="1"/>
</dbReference>